<evidence type="ECO:0000313" key="4">
    <source>
        <dbReference type="Proteomes" id="UP000002613"/>
    </source>
</evidence>
<dbReference type="HOGENOM" id="CLU_128025_0_0_2"/>
<sequence length="166" mass="19393">MRNLKYVENLLNLMERELTLIVGVALIAVAFIFAPSSHHYMMMGPYYLAVIPLIFTIVGIVLILFSAFRIFEAKRSEEKSEIEEKCEDDKMSVVEKLLEGDELEVFKIIRENEGVTQDSLHFRTGFSPSKVSMIVKKLEEKNLIYRERFGKTYRIYLSDWLKRDVS</sequence>
<proteinExistence type="predicted"/>
<feature type="transmembrane region" description="Helical" evidence="1">
    <location>
        <begin position="46"/>
        <end position="71"/>
    </location>
</feature>
<dbReference type="KEGG" id="fpl:Ferp_1286"/>
<feature type="domain" description="DUF7343" evidence="2">
    <location>
        <begin position="101"/>
        <end position="157"/>
    </location>
</feature>
<dbReference type="SUPFAM" id="SSF46785">
    <property type="entry name" value="Winged helix' DNA-binding domain"/>
    <property type="match status" value="1"/>
</dbReference>
<dbReference type="InterPro" id="IPR036388">
    <property type="entry name" value="WH-like_DNA-bd_sf"/>
</dbReference>
<keyword evidence="1" id="KW-0812">Transmembrane</keyword>
<dbReference type="Gene3D" id="1.10.10.10">
    <property type="entry name" value="Winged helix-like DNA-binding domain superfamily/Winged helix DNA-binding domain"/>
    <property type="match status" value="1"/>
</dbReference>
<keyword evidence="1" id="KW-1133">Transmembrane helix</keyword>
<protein>
    <recommendedName>
        <fullName evidence="2">DUF7343 domain-containing protein</fullName>
    </recommendedName>
</protein>
<gene>
    <name evidence="3" type="ordered locus">Ferp_1286</name>
</gene>
<keyword evidence="4" id="KW-1185">Reference proteome</keyword>
<dbReference type="PaxDb" id="589924-Ferp_1286"/>
<dbReference type="AlphaFoldDB" id="D3RY77"/>
<reference evidence="3 4" key="2">
    <citation type="journal article" date="2011" name="Stand. Genomic Sci.">
        <title>Complete genome sequence of Ferroglobus placidus AEDII12DO.</title>
        <authorList>
            <person name="Anderson I."/>
            <person name="Risso C."/>
            <person name="Holmes D."/>
            <person name="Lucas S."/>
            <person name="Copeland A."/>
            <person name="Lapidus A."/>
            <person name="Cheng J.F."/>
            <person name="Bruce D."/>
            <person name="Goodwin L."/>
            <person name="Pitluck S."/>
            <person name="Saunders E."/>
            <person name="Brettin T."/>
            <person name="Detter J.C."/>
            <person name="Han C."/>
            <person name="Tapia R."/>
            <person name="Larimer F."/>
            <person name="Land M."/>
            <person name="Hauser L."/>
            <person name="Woyke T."/>
            <person name="Lovley D."/>
            <person name="Kyrpides N."/>
            <person name="Ivanova N."/>
        </authorList>
    </citation>
    <scope>NUCLEOTIDE SEQUENCE [LARGE SCALE GENOMIC DNA]</scope>
    <source>
        <strain evidence="4">DSM 10642 / AEDII12DO</strain>
    </source>
</reference>
<name>D3RY77_FERPA</name>
<dbReference type="InterPro" id="IPR036390">
    <property type="entry name" value="WH_DNA-bd_sf"/>
</dbReference>
<accession>D3RY77</accession>
<dbReference type="Pfam" id="PF24034">
    <property type="entry name" value="DUF7343"/>
    <property type="match status" value="1"/>
</dbReference>
<dbReference type="EMBL" id="CP001899">
    <property type="protein sequence ID" value="ADC65440.1"/>
    <property type="molecule type" value="Genomic_DNA"/>
</dbReference>
<evidence type="ECO:0000313" key="3">
    <source>
        <dbReference type="EMBL" id="ADC65440.1"/>
    </source>
</evidence>
<dbReference type="Proteomes" id="UP000002613">
    <property type="component" value="Chromosome"/>
</dbReference>
<organism evidence="3 4">
    <name type="scientific">Ferroglobus placidus (strain DSM 10642 / AEDII12DO)</name>
    <dbReference type="NCBI Taxonomy" id="589924"/>
    <lineage>
        <taxon>Archaea</taxon>
        <taxon>Methanobacteriati</taxon>
        <taxon>Methanobacteriota</taxon>
        <taxon>Archaeoglobi</taxon>
        <taxon>Archaeoglobales</taxon>
        <taxon>Archaeoglobaceae</taxon>
        <taxon>Ferroglobus</taxon>
    </lineage>
</organism>
<keyword evidence="1" id="KW-0472">Membrane</keyword>
<feature type="transmembrane region" description="Helical" evidence="1">
    <location>
        <begin position="20"/>
        <end position="40"/>
    </location>
</feature>
<evidence type="ECO:0000256" key="1">
    <source>
        <dbReference type="SAM" id="Phobius"/>
    </source>
</evidence>
<reference evidence="4" key="1">
    <citation type="submission" date="2010-02" db="EMBL/GenBank/DDBJ databases">
        <title>Complete sequence of Ferroglobus placidus DSM 10642.</title>
        <authorList>
            <consortium name="US DOE Joint Genome Institute"/>
            <person name="Lucas S."/>
            <person name="Copeland A."/>
            <person name="Lapidus A."/>
            <person name="Cheng J.-F."/>
            <person name="Bruce D."/>
            <person name="Goodwin L."/>
            <person name="Pitluck S."/>
            <person name="Saunders E."/>
            <person name="Brettin T."/>
            <person name="Detter J.C."/>
            <person name="Han C."/>
            <person name="Tapia R."/>
            <person name="Larimer F."/>
            <person name="Land M."/>
            <person name="Hauser L."/>
            <person name="Kyrpides N."/>
            <person name="Ivanova N."/>
            <person name="Holmes D."/>
            <person name="Lovley D."/>
            <person name="Kyrpides N."/>
            <person name="Anderson I.J."/>
            <person name="Woyke T."/>
        </authorList>
    </citation>
    <scope>NUCLEOTIDE SEQUENCE [LARGE SCALE GENOMIC DNA]</scope>
    <source>
        <strain evidence="4">DSM 10642 / AEDII12DO</strain>
    </source>
</reference>
<dbReference type="InterPro" id="IPR055767">
    <property type="entry name" value="DUF7343"/>
</dbReference>
<evidence type="ECO:0000259" key="2">
    <source>
        <dbReference type="Pfam" id="PF24034"/>
    </source>
</evidence>
<dbReference type="eggNOG" id="arCOG00396">
    <property type="taxonomic scope" value="Archaea"/>
</dbReference>